<name>A0A2J6QA74_9HELO</name>
<dbReference type="Proteomes" id="UP000235672">
    <property type="component" value="Unassembled WGS sequence"/>
</dbReference>
<gene>
    <name evidence="2" type="ORF">NA56DRAFT_61917</name>
</gene>
<organism evidence="2 3">
    <name type="scientific">Hyaloscypha hepaticicola</name>
    <dbReference type="NCBI Taxonomy" id="2082293"/>
    <lineage>
        <taxon>Eukaryota</taxon>
        <taxon>Fungi</taxon>
        <taxon>Dikarya</taxon>
        <taxon>Ascomycota</taxon>
        <taxon>Pezizomycotina</taxon>
        <taxon>Leotiomycetes</taxon>
        <taxon>Helotiales</taxon>
        <taxon>Hyaloscyphaceae</taxon>
        <taxon>Hyaloscypha</taxon>
    </lineage>
</organism>
<dbReference type="EMBL" id="KZ613475">
    <property type="protein sequence ID" value="PMD23151.1"/>
    <property type="molecule type" value="Genomic_DNA"/>
</dbReference>
<feature type="region of interest" description="Disordered" evidence="1">
    <location>
        <begin position="1"/>
        <end position="21"/>
    </location>
</feature>
<protein>
    <submittedName>
        <fullName evidence="2">Uncharacterized protein</fullName>
    </submittedName>
</protein>
<evidence type="ECO:0000256" key="1">
    <source>
        <dbReference type="SAM" id="MobiDB-lite"/>
    </source>
</evidence>
<keyword evidence="3" id="KW-1185">Reference proteome</keyword>
<proteinExistence type="predicted"/>
<reference evidence="2 3" key="1">
    <citation type="submission" date="2016-05" db="EMBL/GenBank/DDBJ databases">
        <title>A degradative enzymes factory behind the ericoid mycorrhizal symbiosis.</title>
        <authorList>
            <consortium name="DOE Joint Genome Institute"/>
            <person name="Martino E."/>
            <person name="Morin E."/>
            <person name="Grelet G."/>
            <person name="Kuo A."/>
            <person name="Kohler A."/>
            <person name="Daghino S."/>
            <person name="Barry K."/>
            <person name="Choi C."/>
            <person name="Cichocki N."/>
            <person name="Clum A."/>
            <person name="Copeland A."/>
            <person name="Hainaut M."/>
            <person name="Haridas S."/>
            <person name="Labutti K."/>
            <person name="Lindquist E."/>
            <person name="Lipzen A."/>
            <person name="Khouja H.-R."/>
            <person name="Murat C."/>
            <person name="Ohm R."/>
            <person name="Olson A."/>
            <person name="Spatafora J."/>
            <person name="Veneault-Fourrey C."/>
            <person name="Henrissat B."/>
            <person name="Grigoriev I."/>
            <person name="Martin F."/>
            <person name="Perotto S."/>
        </authorList>
    </citation>
    <scope>NUCLEOTIDE SEQUENCE [LARGE SCALE GENOMIC DNA]</scope>
    <source>
        <strain evidence="2 3">UAMH 7357</strain>
    </source>
</reference>
<evidence type="ECO:0000313" key="2">
    <source>
        <dbReference type="EMBL" id="PMD23151.1"/>
    </source>
</evidence>
<dbReference type="AlphaFoldDB" id="A0A2J6QA74"/>
<sequence>MRQLIGYEGHHKPKSRGTSDKRNSMWVWWFRWAWGGGGNLREISYQTQTLLFSLLSLVCPRCSSPEGQALRVRENFVPSSGDAGGAVITSAISSRSK</sequence>
<accession>A0A2J6QA74</accession>
<evidence type="ECO:0000313" key="3">
    <source>
        <dbReference type="Proteomes" id="UP000235672"/>
    </source>
</evidence>